<dbReference type="InterPro" id="IPR036514">
    <property type="entry name" value="SGNH_hydro_sf"/>
</dbReference>
<evidence type="ECO:0000313" key="5">
    <source>
        <dbReference type="EMBL" id="PWJ14121.1"/>
    </source>
</evidence>
<dbReference type="InterPro" id="IPR052762">
    <property type="entry name" value="PCW_deacetylase/CE"/>
</dbReference>
<dbReference type="SUPFAM" id="SSF52266">
    <property type="entry name" value="SGNH hydrolase"/>
    <property type="match status" value="1"/>
</dbReference>
<comment type="caution">
    <text evidence="5">The sequence shown here is derived from an EMBL/GenBank/DDBJ whole genome shotgun (WGS) entry which is preliminary data.</text>
</comment>
<dbReference type="CDD" id="cd01831">
    <property type="entry name" value="Endoglucanase_E_like"/>
    <property type="match status" value="1"/>
</dbReference>
<name>A0A315Y1I0_RUMFL</name>
<dbReference type="RefSeq" id="WP_109725894.1">
    <property type="nucleotide sequence ID" value="NZ_QGDI01000003.1"/>
</dbReference>
<evidence type="ECO:0000313" key="6">
    <source>
        <dbReference type="Proteomes" id="UP000245720"/>
    </source>
</evidence>
<dbReference type="PANTHER" id="PTHR37834:SF2">
    <property type="entry name" value="ESTERASE, SGNH HYDROLASE-TYPE"/>
    <property type="match status" value="1"/>
</dbReference>
<evidence type="ECO:0000256" key="1">
    <source>
        <dbReference type="ARBA" id="ARBA00022801"/>
    </source>
</evidence>
<sequence length="574" mass="61769">MKKRIASLIAALAVTAAGTTAYAAKAWAPADLRSLGSFLLGASETGSADLNDDNVSDIFDMIAMRKSLISSVGDYKETTVPATEEYVKLINRNVISDGVTWLVQSGAATEFSVTRAKTVSVTLKGDSSVNNGEEHRPRYAILVNDEPVLTECLSEKEKTVKVLDSDTPTNAVIKVIHLSEANNGPVGVGSITVGSDSALPIIPTSQKPLHIEFVGDSITCAYGVEGKDQYENFKTTTENFLKSYAYLTAKKLDADYSTACYSGYGVISSYSSDGSRNTSGLLGDHYDNAAANAPYNIPWDHSTTPVDVTVVNLGTNDNTYCSKDYETRGPEFTKAYVELLGKIHKAHPDAAIICTIGTMGCAEMYPYIEEAVEQFRKSSGMGDKIMCYQSAQQDMNNDGLGSDWHPSYTTHQKSAAVLSDKICTLLGLESDQVGIDVAADAKYEVSLNKDAGADAATYFSDFDKSFWVNVVTGGKEQSDVQSVISPIGLKKGGTYKLTFKATAPEGSKLPVQIRSKDGKTVYCDETFTAKGEKTPFEAEFTVTSDDPAAEFAIMFGGKDYSSVTLYELHLVKTA</sequence>
<evidence type="ECO:0000259" key="4">
    <source>
        <dbReference type="Pfam" id="PF13472"/>
    </source>
</evidence>
<feature type="domain" description="CBM-cenC" evidence="3">
    <location>
        <begin position="471"/>
        <end position="554"/>
    </location>
</feature>
<dbReference type="GO" id="GO:0052689">
    <property type="term" value="F:carboxylic ester hydrolase activity"/>
    <property type="evidence" value="ECO:0007669"/>
    <property type="project" value="InterPro"/>
</dbReference>
<proteinExistence type="predicted"/>
<feature type="chain" id="PRO_5016444714" evidence="2">
    <location>
        <begin position="24"/>
        <end position="574"/>
    </location>
</feature>
<dbReference type="Gene3D" id="3.40.50.1110">
    <property type="entry name" value="SGNH hydrolase"/>
    <property type="match status" value="1"/>
</dbReference>
<dbReference type="SUPFAM" id="SSF49785">
    <property type="entry name" value="Galactose-binding domain-like"/>
    <property type="match status" value="1"/>
</dbReference>
<dbReference type="Pfam" id="PF02018">
    <property type="entry name" value="CBM_4_9"/>
    <property type="match status" value="1"/>
</dbReference>
<dbReference type="PANTHER" id="PTHR37834">
    <property type="entry name" value="GDSL-LIKE LIPASE/ACYLHYDROLASE DOMAIN PROTEIN (AFU_ORTHOLOGUE AFUA_2G00620)"/>
    <property type="match status" value="1"/>
</dbReference>
<accession>A0A315Y1I0</accession>
<evidence type="ECO:0000259" key="3">
    <source>
        <dbReference type="Pfam" id="PF02018"/>
    </source>
</evidence>
<feature type="signal peptide" evidence="2">
    <location>
        <begin position="1"/>
        <end position="23"/>
    </location>
</feature>
<dbReference type="InterPro" id="IPR003305">
    <property type="entry name" value="CenC_carb-bd"/>
</dbReference>
<protein>
    <submittedName>
        <fullName evidence="5">GDSL-like lipase/acylhydrolase family protein</fullName>
    </submittedName>
</protein>
<dbReference type="OrthoDB" id="9801375at2"/>
<evidence type="ECO:0000256" key="2">
    <source>
        <dbReference type="SAM" id="SignalP"/>
    </source>
</evidence>
<dbReference type="InterPro" id="IPR008979">
    <property type="entry name" value="Galactose-bd-like_sf"/>
</dbReference>
<keyword evidence="2" id="KW-0732">Signal</keyword>
<dbReference type="Pfam" id="PF13472">
    <property type="entry name" value="Lipase_GDSL_2"/>
    <property type="match status" value="1"/>
</dbReference>
<dbReference type="InterPro" id="IPR013830">
    <property type="entry name" value="SGNH_hydro"/>
</dbReference>
<dbReference type="AlphaFoldDB" id="A0A315Y1I0"/>
<dbReference type="Gene3D" id="2.60.120.260">
    <property type="entry name" value="Galactose-binding domain-like"/>
    <property type="match status" value="2"/>
</dbReference>
<organism evidence="5 6">
    <name type="scientific">Ruminococcus flavefaciens</name>
    <dbReference type="NCBI Taxonomy" id="1265"/>
    <lineage>
        <taxon>Bacteria</taxon>
        <taxon>Bacillati</taxon>
        <taxon>Bacillota</taxon>
        <taxon>Clostridia</taxon>
        <taxon>Eubacteriales</taxon>
        <taxon>Oscillospiraceae</taxon>
        <taxon>Ruminococcus</taxon>
    </lineage>
</organism>
<dbReference type="InterPro" id="IPR037461">
    <property type="entry name" value="CtCE2-like_dom"/>
</dbReference>
<dbReference type="Proteomes" id="UP000245720">
    <property type="component" value="Unassembled WGS sequence"/>
</dbReference>
<dbReference type="GO" id="GO:0016798">
    <property type="term" value="F:hydrolase activity, acting on glycosyl bonds"/>
    <property type="evidence" value="ECO:0007669"/>
    <property type="project" value="InterPro"/>
</dbReference>
<dbReference type="EMBL" id="QGDI01000003">
    <property type="protein sequence ID" value="PWJ14121.1"/>
    <property type="molecule type" value="Genomic_DNA"/>
</dbReference>
<reference evidence="5 6" key="1">
    <citation type="submission" date="2018-05" db="EMBL/GenBank/DDBJ databases">
        <title>The Hungate 1000. A catalogue of reference genomes from the rumen microbiome.</title>
        <authorList>
            <person name="Kelly W."/>
        </authorList>
    </citation>
    <scope>NUCLEOTIDE SEQUENCE [LARGE SCALE GENOMIC DNA]</scope>
    <source>
        <strain evidence="5 6">SAb67</strain>
    </source>
</reference>
<feature type="domain" description="SGNH hydrolase-type esterase" evidence="4">
    <location>
        <begin position="213"/>
        <end position="370"/>
    </location>
</feature>
<keyword evidence="1 5" id="KW-0378">Hydrolase</keyword>
<gene>
    <name evidence="5" type="ORF">IE37_01054</name>
</gene>